<keyword evidence="2" id="KW-1185">Reference proteome</keyword>
<dbReference type="EMBL" id="JAUHHV010000002">
    <property type="protein sequence ID" value="KAK1432789.1"/>
    <property type="molecule type" value="Genomic_DNA"/>
</dbReference>
<accession>A0AAD8L1X1</accession>
<dbReference type="AlphaFoldDB" id="A0AAD8L1X1"/>
<reference evidence="1" key="1">
    <citation type="journal article" date="2023" name="bioRxiv">
        <title>Improved chromosome-level genome assembly for marigold (Tagetes erecta).</title>
        <authorList>
            <person name="Jiang F."/>
            <person name="Yuan L."/>
            <person name="Wang S."/>
            <person name="Wang H."/>
            <person name="Xu D."/>
            <person name="Wang A."/>
            <person name="Fan W."/>
        </authorList>
    </citation>
    <scope>NUCLEOTIDE SEQUENCE</scope>
    <source>
        <strain evidence="1">WSJ</strain>
        <tissue evidence="1">Leaf</tissue>
    </source>
</reference>
<dbReference type="Proteomes" id="UP001229421">
    <property type="component" value="Unassembled WGS sequence"/>
</dbReference>
<gene>
    <name evidence="1" type="ORF">QVD17_09689</name>
</gene>
<sequence>MQTICINCKCLFSINSGHWLQIGEKNRSAPRRRDLTFRQPSPVINTSSSTYIHTKFKLHVSSPEKVVK</sequence>
<name>A0AAD8L1X1_TARER</name>
<evidence type="ECO:0000313" key="2">
    <source>
        <dbReference type="Proteomes" id="UP001229421"/>
    </source>
</evidence>
<protein>
    <submittedName>
        <fullName evidence="1">Uncharacterized protein</fullName>
    </submittedName>
</protein>
<evidence type="ECO:0000313" key="1">
    <source>
        <dbReference type="EMBL" id="KAK1432789.1"/>
    </source>
</evidence>
<comment type="caution">
    <text evidence="1">The sequence shown here is derived from an EMBL/GenBank/DDBJ whole genome shotgun (WGS) entry which is preliminary data.</text>
</comment>
<proteinExistence type="predicted"/>
<organism evidence="1 2">
    <name type="scientific">Tagetes erecta</name>
    <name type="common">African marigold</name>
    <dbReference type="NCBI Taxonomy" id="13708"/>
    <lineage>
        <taxon>Eukaryota</taxon>
        <taxon>Viridiplantae</taxon>
        <taxon>Streptophyta</taxon>
        <taxon>Embryophyta</taxon>
        <taxon>Tracheophyta</taxon>
        <taxon>Spermatophyta</taxon>
        <taxon>Magnoliopsida</taxon>
        <taxon>eudicotyledons</taxon>
        <taxon>Gunneridae</taxon>
        <taxon>Pentapetalae</taxon>
        <taxon>asterids</taxon>
        <taxon>campanulids</taxon>
        <taxon>Asterales</taxon>
        <taxon>Asteraceae</taxon>
        <taxon>Asteroideae</taxon>
        <taxon>Heliantheae alliance</taxon>
        <taxon>Tageteae</taxon>
        <taxon>Tagetes</taxon>
    </lineage>
</organism>